<feature type="compositionally biased region" description="Basic and acidic residues" evidence="11">
    <location>
        <begin position="108"/>
        <end position="120"/>
    </location>
</feature>
<feature type="transmembrane region" description="Helical" evidence="12">
    <location>
        <begin position="537"/>
        <end position="555"/>
    </location>
</feature>
<dbReference type="EMBL" id="HQ589265">
    <property type="protein sequence ID" value="ADY76581.1"/>
    <property type="molecule type" value="mRNA"/>
</dbReference>
<feature type="transmembrane region" description="Helical" evidence="12">
    <location>
        <begin position="409"/>
        <end position="430"/>
    </location>
</feature>
<evidence type="ECO:0000256" key="1">
    <source>
        <dbReference type="ARBA" id="ARBA00004477"/>
    </source>
</evidence>
<sequence length="564" mass="65222">MDETEITPLLRFSTPSRAEHSSWIKLASESCAYSETDEFLADEAARATQRALQHQEALQMAQAMPGAKPGTLPPLYFAPTIKRSRSFAKLQEHHGDGMPRVNMRRTKSRDFNADKLDARSTKGYPPSKPMHRAAEPSYLSADAPIQNYRGFLNLGVIILIVSNFRLILGTIRSNGFVLTTAVKHYKNLNHLKEDPWQEFPFVSGFLLQLVFVSIAFGIEWMLCRKYFNENFGMILHHFNAHSALLIPLGIVWNLIDRPAVGAILLLHATITWMKLISYMLANEDYRLSSRRVGGNPHLATLALVENLDSDEANINYPQNVTLRNIFYFWCAPTLTYQIAFPKSPRVRYWKIADILMRMTVSIALFTFLLAQIVQPALEELVSDLDETNGSYTAAIFAEYWLKLSIANTYLWLLMFYTYFHLYLNLFAELLRFGDRVFYKDWWNSSEVSAYWRLWNMPVHYWLIRHVYFPCVRLKMPKVAATFVVFFLSAVMHEVLVSVPFHIIRPWSFIGMMMQIPLVAFTKYLYRKFPGGSIGNVLFWMTFCVIGQPMAILLYYHDIMNRKGN</sequence>
<evidence type="ECO:0000256" key="9">
    <source>
        <dbReference type="ARBA" id="ARBA00023136"/>
    </source>
</evidence>
<comment type="subcellular location">
    <subcellularLocation>
        <location evidence="1">Endoplasmic reticulum membrane</location>
        <topology evidence="1">Multi-pass membrane protein</topology>
    </subcellularLocation>
</comment>
<comment type="similarity">
    <text evidence="3">Belongs to the membrane-bound acyltransferase family. Sterol o-acyltransferase subfamily.</text>
</comment>
<evidence type="ECO:0000256" key="2">
    <source>
        <dbReference type="ARBA" id="ARBA00005189"/>
    </source>
</evidence>
<dbReference type="GO" id="GO:0004144">
    <property type="term" value="F:diacylglycerol O-acyltransferase activity"/>
    <property type="evidence" value="ECO:0007669"/>
    <property type="project" value="UniProtKB-EC"/>
</dbReference>
<dbReference type="Pfam" id="PF03062">
    <property type="entry name" value="MBOAT"/>
    <property type="match status" value="1"/>
</dbReference>
<feature type="transmembrane region" description="Helical" evidence="12">
    <location>
        <begin position="261"/>
        <end position="281"/>
    </location>
</feature>
<dbReference type="BRENDA" id="2.3.1.20">
    <property type="organism ID" value="4707"/>
</dbReference>
<evidence type="ECO:0000256" key="3">
    <source>
        <dbReference type="ARBA" id="ARBA00009010"/>
    </source>
</evidence>
<feature type="transmembrane region" description="Helical" evidence="12">
    <location>
        <begin position="234"/>
        <end position="255"/>
    </location>
</feature>
<feature type="region of interest" description="Disordered" evidence="11">
    <location>
        <begin position="92"/>
        <end position="131"/>
    </location>
</feature>
<evidence type="ECO:0000256" key="5">
    <source>
        <dbReference type="ARBA" id="ARBA00022679"/>
    </source>
</evidence>
<proteinExistence type="evidence at transcript level"/>
<keyword evidence="8 12" id="KW-1133">Transmembrane helix</keyword>
<feature type="transmembrane region" description="Helical" evidence="12">
    <location>
        <begin position="354"/>
        <end position="373"/>
    </location>
</feature>
<dbReference type="InterPro" id="IPR004299">
    <property type="entry name" value="MBOAT_fam"/>
</dbReference>
<dbReference type="PANTHER" id="PTHR10408">
    <property type="entry name" value="STEROL O-ACYLTRANSFERASE"/>
    <property type="match status" value="1"/>
</dbReference>
<protein>
    <recommendedName>
        <fullName evidence="4">diacylglycerol O-acyltransferase</fullName>
        <ecNumber evidence="4">2.3.1.20</ecNumber>
    </recommendedName>
</protein>
<keyword evidence="6 12" id="KW-0812">Transmembrane</keyword>
<evidence type="ECO:0000256" key="10">
    <source>
        <dbReference type="ARBA" id="ARBA00023315"/>
    </source>
</evidence>
<feature type="transmembrane region" description="Helical" evidence="12">
    <location>
        <begin position="478"/>
        <end position="500"/>
    </location>
</feature>
<name>G4WK06_PHATR</name>
<dbReference type="AlphaFoldDB" id="G4WK06"/>
<keyword evidence="10 13" id="KW-0012">Acyltransferase</keyword>
<evidence type="ECO:0000256" key="11">
    <source>
        <dbReference type="SAM" id="MobiDB-lite"/>
    </source>
</evidence>
<dbReference type="PANTHER" id="PTHR10408:SF7">
    <property type="entry name" value="DIACYLGLYCEROL O-ACYLTRANSFERASE 1"/>
    <property type="match status" value="1"/>
</dbReference>
<evidence type="ECO:0000256" key="6">
    <source>
        <dbReference type="ARBA" id="ARBA00022692"/>
    </source>
</evidence>
<organism evidence="13">
    <name type="scientific">Phaeodactylum tricornutum</name>
    <name type="common">Diatom</name>
    <dbReference type="NCBI Taxonomy" id="2850"/>
    <lineage>
        <taxon>Eukaryota</taxon>
        <taxon>Sar</taxon>
        <taxon>Stramenopiles</taxon>
        <taxon>Ochrophyta</taxon>
        <taxon>Bacillariophyta</taxon>
        <taxon>Bacillariophyceae</taxon>
        <taxon>Bacillariophycidae</taxon>
        <taxon>Naviculales</taxon>
        <taxon>Phaeodactylaceae</taxon>
        <taxon>Phaeodactylum</taxon>
    </lineage>
</organism>
<dbReference type="EC" id="2.3.1.20" evidence="4"/>
<evidence type="ECO:0000256" key="7">
    <source>
        <dbReference type="ARBA" id="ARBA00022824"/>
    </source>
</evidence>
<feature type="transmembrane region" description="Helical" evidence="12">
    <location>
        <begin position="150"/>
        <end position="168"/>
    </location>
</feature>
<gene>
    <name evidence="13" type="primary">DGAT1</name>
</gene>
<dbReference type="InterPro" id="IPR014371">
    <property type="entry name" value="Oat_ACAT_DAG_ARE"/>
</dbReference>
<keyword evidence="5 13" id="KW-0808">Transferase</keyword>
<feature type="transmembrane region" description="Helical" evidence="12">
    <location>
        <begin position="201"/>
        <end position="222"/>
    </location>
</feature>
<evidence type="ECO:0000256" key="8">
    <source>
        <dbReference type="ARBA" id="ARBA00022989"/>
    </source>
</evidence>
<comment type="pathway">
    <text evidence="2">Lipid metabolism.</text>
</comment>
<dbReference type="GO" id="GO:0019432">
    <property type="term" value="P:triglyceride biosynthetic process"/>
    <property type="evidence" value="ECO:0007669"/>
    <property type="project" value="TreeGrafter"/>
</dbReference>
<keyword evidence="7" id="KW-0256">Endoplasmic reticulum</keyword>
<reference evidence="13" key="1">
    <citation type="journal article" date="2011" name="FEBS J.">
        <title>Cloning and molecular characterization of a novel acyl-CoA:diacylglycerol acyltransferase 1-like gene (PtDGAT1) from the diatom Phaeodactylum tricornutum.</title>
        <authorList>
            <person name="Guiheneuf F."/>
            <person name="Leu S."/>
            <person name="Zarka A."/>
            <person name="Khozin-Goldberg I."/>
            <person name="Khalilov I."/>
            <person name="Boussiba S."/>
        </authorList>
    </citation>
    <scope>NUCLEOTIDE SEQUENCE</scope>
    <source>
        <strain evidence="13">SAG 1090-1a</strain>
    </source>
</reference>
<accession>G4WK06</accession>
<evidence type="ECO:0000313" key="13">
    <source>
        <dbReference type="EMBL" id="ADY76581.1"/>
    </source>
</evidence>
<evidence type="ECO:0000256" key="4">
    <source>
        <dbReference type="ARBA" id="ARBA00013244"/>
    </source>
</evidence>
<evidence type="ECO:0000256" key="12">
    <source>
        <dbReference type="SAM" id="Phobius"/>
    </source>
</evidence>
<keyword evidence="9 12" id="KW-0472">Membrane</keyword>
<dbReference type="GO" id="GO:0005789">
    <property type="term" value="C:endoplasmic reticulum membrane"/>
    <property type="evidence" value="ECO:0007669"/>
    <property type="project" value="UniProtKB-SubCell"/>
</dbReference>